<feature type="coiled-coil region" evidence="1">
    <location>
        <begin position="229"/>
        <end position="276"/>
    </location>
</feature>
<dbReference type="HOGENOM" id="CLU_027864_0_1_5"/>
<dbReference type="PANTHER" id="PTHR32309:SF13">
    <property type="entry name" value="FERRIC ENTEROBACTIN TRANSPORT PROTEIN FEPE"/>
    <property type="match status" value="1"/>
</dbReference>
<sequence length="374" mass="41935">MSFWRFTRSIDLKASLAALLFMALVILPTTIASAYYFVLASDRYVVESKFTVRSIRGSQSGGLSSLFRTIGIARAEDDTYAVINYLLSRDAVREVGPERLRRVFGNKAGDVFSRYHGLLSADNSEKLYEYYLGRVDAWYQSKGGLVTLRVAAFNPVEAKELSETLLRLSEGLINRLNERARSDAIAYAERQLTQAELLVVDAQKALTAFRNAELLIDPLADTMKILELMAQLKKEAIDTQRQLEEALQTSPSSPSIPGLRSRISALEQQMDKERAKIVGGDDPLASKVSAYERLTLAKDFADRNLTLAFNALQAARQEAQRKQLYIETVVSPHLPDEAIEPRRFRAVFTVLTVCFSIFAMLWLVIAGSREHMHG</sequence>
<keyword evidence="4" id="KW-1185">Reference proteome</keyword>
<organism evidence="3 4">
    <name type="scientific">Rhodomicrobium vannielii (strain ATCC 17100 / DSM 162 / LMG 4299 / NCIMB 10020 / ATH 3.1.1)</name>
    <dbReference type="NCBI Taxonomy" id="648757"/>
    <lineage>
        <taxon>Bacteria</taxon>
        <taxon>Pseudomonadati</taxon>
        <taxon>Pseudomonadota</taxon>
        <taxon>Alphaproteobacteria</taxon>
        <taxon>Hyphomicrobiales</taxon>
        <taxon>Hyphomicrobiaceae</taxon>
        <taxon>Rhodomicrobium</taxon>
    </lineage>
</organism>
<keyword evidence="2" id="KW-0812">Transmembrane</keyword>
<keyword evidence="2" id="KW-1133">Transmembrane helix</keyword>
<dbReference type="RefSeq" id="WP_013420065.1">
    <property type="nucleotide sequence ID" value="NC_014664.1"/>
</dbReference>
<keyword evidence="2" id="KW-0472">Membrane</keyword>
<reference evidence="4" key="1">
    <citation type="journal article" date="2011" name="J. Bacteriol.">
        <title>Genome sequences of eight morphologically diverse alphaproteobacteria.</title>
        <authorList>
            <consortium name="US DOE Joint Genome Institute"/>
            <person name="Brown P.J."/>
            <person name="Kysela D.T."/>
            <person name="Buechlein A."/>
            <person name="Hemmerich C."/>
            <person name="Brun Y.V."/>
        </authorList>
    </citation>
    <scope>NUCLEOTIDE SEQUENCE [LARGE SCALE GENOMIC DNA]</scope>
    <source>
        <strain evidence="4">ATCC 17100 / ATH 3.1.1 / DSM 162 / LMG 4299</strain>
    </source>
</reference>
<accession>E3I5G4</accession>
<evidence type="ECO:0000313" key="4">
    <source>
        <dbReference type="Proteomes" id="UP000001399"/>
    </source>
</evidence>
<proteinExistence type="predicted"/>
<dbReference type="Proteomes" id="UP000001399">
    <property type="component" value="Chromosome"/>
</dbReference>
<dbReference type="STRING" id="648757.Rvan_2469"/>
<dbReference type="EMBL" id="CP002292">
    <property type="protein sequence ID" value="ADP71685.1"/>
    <property type="molecule type" value="Genomic_DNA"/>
</dbReference>
<gene>
    <name evidence="3" type="ordered locus">Rvan_2469</name>
</gene>
<name>E3I5G4_RHOVT</name>
<dbReference type="GO" id="GO:0004713">
    <property type="term" value="F:protein tyrosine kinase activity"/>
    <property type="evidence" value="ECO:0007669"/>
    <property type="project" value="TreeGrafter"/>
</dbReference>
<dbReference type="InterPro" id="IPR050445">
    <property type="entry name" value="Bact_polysacc_biosynth/exp"/>
</dbReference>
<dbReference type="GO" id="GO:0005886">
    <property type="term" value="C:plasma membrane"/>
    <property type="evidence" value="ECO:0007669"/>
    <property type="project" value="TreeGrafter"/>
</dbReference>
<keyword evidence="1" id="KW-0175">Coiled coil</keyword>
<evidence type="ECO:0000313" key="3">
    <source>
        <dbReference type="EMBL" id="ADP71685.1"/>
    </source>
</evidence>
<dbReference type="KEGG" id="rva:Rvan_2469"/>
<feature type="transmembrane region" description="Helical" evidence="2">
    <location>
        <begin position="344"/>
        <end position="365"/>
    </location>
</feature>
<dbReference type="eggNOG" id="COG3524">
    <property type="taxonomic scope" value="Bacteria"/>
</dbReference>
<evidence type="ECO:0000256" key="1">
    <source>
        <dbReference type="SAM" id="Coils"/>
    </source>
</evidence>
<protein>
    <submittedName>
        <fullName evidence="3">WcbD protein</fullName>
    </submittedName>
</protein>
<evidence type="ECO:0000256" key="2">
    <source>
        <dbReference type="SAM" id="Phobius"/>
    </source>
</evidence>
<dbReference type="PANTHER" id="PTHR32309">
    <property type="entry name" value="TYROSINE-PROTEIN KINASE"/>
    <property type="match status" value="1"/>
</dbReference>
<dbReference type="OrthoDB" id="1523414at2"/>
<dbReference type="AlphaFoldDB" id="E3I5G4"/>